<evidence type="ECO:0000313" key="2">
    <source>
        <dbReference type="EMBL" id="MEE3851065.1"/>
    </source>
</evidence>
<keyword evidence="1" id="KW-0472">Membrane</keyword>
<accession>A0ABU7MD89</accession>
<keyword evidence="1" id="KW-1133">Transmembrane helix</keyword>
<keyword evidence="3" id="KW-1185">Reference proteome</keyword>
<feature type="transmembrane region" description="Helical" evidence="1">
    <location>
        <begin position="179"/>
        <end position="206"/>
    </location>
</feature>
<evidence type="ECO:0000313" key="3">
    <source>
        <dbReference type="Proteomes" id="UP001347146"/>
    </source>
</evidence>
<feature type="transmembrane region" description="Helical" evidence="1">
    <location>
        <begin position="134"/>
        <end position="158"/>
    </location>
</feature>
<organism evidence="2 3">
    <name type="scientific">Gordonia sesuvii</name>
    <dbReference type="NCBI Taxonomy" id="3116777"/>
    <lineage>
        <taxon>Bacteria</taxon>
        <taxon>Bacillati</taxon>
        <taxon>Actinomycetota</taxon>
        <taxon>Actinomycetes</taxon>
        <taxon>Mycobacteriales</taxon>
        <taxon>Gordoniaceae</taxon>
        <taxon>Gordonia</taxon>
    </lineage>
</organism>
<name>A0ABU7MD89_9ACTN</name>
<evidence type="ECO:0008006" key="4">
    <source>
        <dbReference type="Google" id="ProtNLM"/>
    </source>
</evidence>
<gene>
    <name evidence="2" type="ORF">VZC37_12025</name>
</gene>
<dbReference type="Proteomes" id="UP001347146">
    <property type="component" value="Unassembled WGS sequence"/>
</dbReference>
<keyword evidence="1" id="KW-0812">Transmembrane</keyword>
<dbReference type="EMBL" id="JAZDUF010000003">
    <property type="protein sequence ID" value="MEE3851065.1"/>
    <property type="molecule type" value="Genomic_DNA"/>
</dbReference>
<evidence type="ECO:0000256" key="1">
    <source>
        <dbReference type="SAM" id="Phobius"/>
    </source>
</evidence>
<reference evidence="2 3" key="1">
    <citation type="submission" date="2024-01" db="EMBL/GenBank/DDBJ databases">
        <title>Draft genome sequence of Gordonia sp. LSe1-13.</title>
        <authorList>
            <person name="Suphannarot A."/>
            <person name="Mingma R."/>
        </authorList>
    </citation>
    <scope>NUCLEOTIDE SEQUENCE [LARGE SCALE GENOMIC DNA]</scope>
    <source>
        <strain evidence="2 3">LSe1-13</strain>
    </source>
</reference>
<comment type="caution">
    <text evidence="2">The sequence shown here is derived from an EMBL/GenBank/DDBJ whole genome shotgun (WGS) entry which is preliminary data.</text>
</comment>
<sequence>MRGTDHPTESIPPAVTDQILTWPTDNHDTGYHDLGYDNAGYDDTGYDNTGAYGRDEYTPGDHVIRSDDHDRLPPVTPSSVFAPPINPTADRPLPPPADIWVPSVPDATSPPARHLRQPSSAMATTALVTSIVSLPLALIGVGAIVGFVGTILGVVALVQVAAGRRPAPEPNRYRGAGRAITAAALGIVSMAIGAPILLVILMFMAVV</sequence>
<protein>
    <recommendedName>
        <fullName evidence="4">DUF4190 domain-containing protein</fullName>
    </recommendedName>
</protein>
<dbReference type="RefSeq" id="WP_330432729.1">
    <property type="nucleotide sequence ID" value="NZ_JAZDUF010000003.1"/>
</dbReference>
<proteinExistence type="predicted"/>